<accession>A0A2T5GGG8</accession>
<evidence type="ECO:0000313" key="2">
    <source>
        <dbReference type="EMBL" id="PTQ58414.1"/>
    </source>
</evidence>
<keyword evidence="2" id="KW-0808">Transferase</keyword>
<protein>
    <submittedName>
        <fullName evidence="2">Zeaxanthin glucosyltransferase</fullName>
    </submittedName>
</protein>
<feature type="domain" description="Erythromycin biosynthesis protein CIII-like C-terminal" evidence="1">
    <location>
        <begin position="295"/>
        <end position="412"/>
    </location>
</feature>
<organism evidence="2 3">
    <name type="scientific">Sphingomonas aurantiaca</name>
    <dbReference type="NCBI Taxonomy" id="185949"/>
    <lineage>
        <taxon>Bacteria</taxon>
        <taxon>Pseudomonadati</taxon>
        <taxon>Pseudomonadota</taxon>
        <taxon>Alphaproteobacteria</taxon>
        <taxon>Sphingomonadales</taxon>
        <taxon>Sphingomonadaceae</taxon>
        <taxon>Sphingomonas</taxon>
    </lineage>
</organism>
<dbReference type="Gene3D" id="3.40.50.2000">
    <property type="entry name" value="Glycogen Phosphorylase B"/>
    <property type="match status" value="2"/>
</dbReference>
<dbReference type="Proteomes" id="UP000244189">
    <property type="component" value="Unassembled WGS sequence"/>
</dbReference>
<gene>
    <name evidence="2" type="ORF">C8J26_3715</name>
</gene>
<dbReference type="InterPro" id="IPR010610">
    <property type="entry name" value="EryCIII-like_C"/>
</dbReference>
<comment type="caution">
    <text evidence="2">The sequence shown here is derived from an EMBL/GenBank/DDBJ whole genome shotgun (WGS) entry which is preliminary data.</text>
</comment>
<dbReference type="GO" id="GO:0017000">
    <property type="term" value="P:antibiotic biosynthetic process"/>
    <property type="evidence" value="ECO:0007669"/>
    <property type="project" value="UniProtKB-ARBA"/>
</dbReference>
<proteinExistence type="predicted"/>
<dbReference type="GO" id="GO:0008194">
    <property type="term" value="F:UDP-glycosyltransferase activity"/>
    <property type="evidence" value="ECO:0007669"/>
    <property type="project" value="InterPro"/>
</dbReference>
<dbReference type="SUPFAM" id="SSF53756">
    <property type="entry name" value="UDP-Glycosyltransferase/glycogen phosphorylase"/>
    <property type="match status" value="1"/>
</dbReference>
<dbReference type="PANTHER" id="PTHR48050:SF13">
    <property type="entry name" value="STEROL 3-BETA-GLUCOSYLTRANSFERASE UGT80A2"/>
    <property type="match status" value="1"/>
</dbReference>
<evidence type="ECO:0000313" key="3">
    <source>
        <dbReference type="Proteomes" id="UP000244189"/>
    </source>
</evidence>
<name>A0A2T5GGG8_9SPHN</name>
<reference evidence="2 3" key="1">
    <citation type="submission" date="2018-04" db="EMBL/GenBank/DDBJ databases">
        <title>Genomic Encyclopedia of Type Strains, Phase III (KMG-III): the genomes of soil and plant-associated and newly described type strains.</title>
        <authorList>
            <person name="Whitman W."/>
        </authorList>
    </citation>
    <scope>NUCLEOTIDE SEQUENCE [LARGE SCALE GENOMIC DNA]</scope>
    <source>
        <strain evidence="2 3">MA101b</strain>
    </source>
</reference>
<sequence length="441" mass="46001">MESSGHVIPGRRHIAIIAPPTAGHINPLVALGAALAATGSEITVVNLAEAAPLVADPAVRFAALDHSADRDGGLATYMSALARPSGPIGLPRMIRTSAAMTRLLLDTLPAALTRLGVNAVIADSVEPAGALVARHLRLPFVTAVTGLPLLREPMVPPPFLGWPYRPGVIGLNRNRGGYAVSDLLMKPITGTVAGYARLWGLDPDPRYQWSDRLQIAQCPAGLDFPRAALPPSFRYGTPWRRSEPDERLPREDERPLIFCSLGSLQGARRSLFAAMTRACAAVGARAVVAHGGGLSDREAASLPGDPLVRAFLPQTRVLQHCSAAILHGGFNTVLDALAAGIPIVAVPLGFEQPATAARLARVGAARVVSSRDAGRGALEPALRRVLTDPGYRRAARLFATEIAAGGGATEAAALVDAAFGGWADAMPATLRRPTGETACAA</sequence>
<evidence type="ECO:0000259" key="1">
    <source>
        <dbReference type="Pfam" id="PF06722"/>
    </source>
</evidence>
<dbReference type="PANTHER" id="PTHR48050">
    <property type="entry name" value="STEROL 3-BETA-GLUCOSYLTRANSFERASE"/>
    <property type="match status" value="1"/>
</dbReference>
<dbReference type="GO" id="GO:0016758">
    <property type="term" value="F:hexosyltransferase activity"/>
    <property type="evidence" value="ECO:0007669"/>
    <property type="project" value="UniProtKB-ARBA"/>
</dbReference>
<dbReference type="Pfam" id="PF06722">
    <property type="entry name" value="EryCIII-like_C"/>
    <property type="match status" value="1"/>
</dbReference>
<dbReference type="AlphaFoldDB" id="A0A2T5GGG8"/>
<dbReference type="InterPro" id="IPR050426">
    <property type="entry name" value="Glycosyltransferase_28"/>
</dbReference>
<dbReference type="InterPro" id="IPR002213">
    <property type="entry name" value="UDP_glucos_trans"/>
</dbReference>
<dbReference type="CDD" id="cd03784">
    <property type="entry name" value="GT1_Gtf-like"/>
    <property type="match status" value="1"/>
</dbReference>
<keyword evidence="3" id="KW-1185">Reference proteome</keyword>
<dbReference type="EMBL" id="QAOG01000008">
    <property type="protein sequence ID" value="PTQ58414.1"/>
    <property type="molecule type" value="Genomic_DNA"/>
</dbReference>